<dbReference type="InterPro" id="IPR036291">
    <property type="entry name" value="NAD(P)-bd_dom_sf"/>
</dbReference>
<evidence type="ECO:0000259" key="1">
    <source>
        <dbReference type="Pfam" id="PF01408"/>
    </source>
</evidence>
<dbReference type="SUPFAM" id="SSF55347">
    <property type="entry name" value="Glyceraldehyde-3-phosphate dehydrogenase-like, C-terminal domain"/>
    <property type="match status" value="1"/>
</dbReference>
<accession>A0A8J3IR31</accession>
<dbReference type="PANTHER" id="PTHR43377:SF1">
    <property type="entry name" value="BILIVERDIN REDUCTASE A"/>
    <property type="match status" value="1"/>
</dbReference>
<evidence type="ECO:0000259" key="2">
    <source>
        <dbReference type="Pfam" id="PF22725"/>
    </source>
</evidence>
<dbReference type="Proteomes" id="UP000597444">
    <property type="component" value="Unassembled WGS sequence"/>
</dbReference>
<evidence type="ECO:0000313" key="4">
    <source>
        <dbReference type="Proteomes" id="UP000597444"/>
    </source>
</evidence>
<dbReference type="RefSeq" id="WP_220207036.1">
    <property type="nucleotide sequence ID" value="NZ_BNJK01000001.1"/>
</dbReference>
<reference evidence="3" key="1">
    <citation type="submission" date="2020-10" db="EMBL/GenBank/DDBJ databases">
        <title>Taxonomic study of unclassified bacteria belonging to the class Ktedonobacteria.</title>
        <authorList>
            <person name="Yabe S."/>
            <person name="Wang C.M."/>
            <person name="Zheng Y."/>
            <person name="Sakai Y."/>
            <person name="Cavaletti L."/>
            <person name="Monciardini P."/>
            <person name="Donadio S."/>
        </authorList>
    </citation>
    <scope>NUCLEOTIDE SEQUENCE</scope>
    <source>
        <strain evidence="3">ID150040</strain>
    </source>
</reference>
<sequence length="328" mass="36088">MLKVAVIGLGNIGKTHTRFYSENKDVELVALCDILAERVDPVAHQYGVKAYHDLDEMLASEAINAISVATAGVENGSHHYEPVMKCLAAGKHVLVEKPISNNIEHAREMVRFAREKGVLLGVNLNHRFTPAADRAKQLLQDGKLGEILFINMALWINNPNESSPWFHIRALHPHSIDVMRTFGGPIKRVQAFMHKGPGRTIWSNLSMNVQFASGAIGHLTGSYDASGLHPIERCEIGGSEGRAVIENVYQKLEFFPRRSPDKLVFENSIMGGMGNFNDTFRNRINTFVEQVIAGGPLDASGDEGLAAQEVIEGAIRSWQNGTIEEVNG</sequence>
<comment type="caution">
    <text evidence="3">The sequence shown here is derived from an EMBL/GenBank/DDBJ whole genome shotgun (WGS) entry which is preliminary data.</text>
</comment>
<dbReference type="InterPro" id="IPR000683">
    <property type="entry name" value="Gfo/Idh/MocA-like_OxRdtase_N"/>
</dbReference>
<dbReference type="Pfam" id="PF22725">
    <property type="entry name" value="GFO_IDH_MocA_C3"/>
    <property type="match status" value="1"/>
</dbReference>
<dbReference type="EMBL" id="BNJK01000001">
    <property type="protein sequence ID" value="GHO96409.1"/>
    <property type="molecule type" value="Genomic_DNA"/>
</dbReference>
<dbReference type="InterPro" id="IPR051450">
    <property type="entry name" value="Gfo/Idh/MocA_Oxidoreductases"/>
</dbReference>
<dbReference type="SUPFAM" id="SSF51735">
    <property type="entry name" value="NAD(P)-binding Rossmann-fold domains"/>
    <property type="match status" value="1"/>
</dbReference>
<organism evidence="3 4">
    <name type="scientific">Reticulibacter mediterranei</name>
    <dbReference type="NCBI Taxonomy" id="2778369"/>
    <lineage>
        <taxon>Bacteria</taxon>
        <taxon>Bacillati</taxon>
        <taxon>Chloroflexota</taxon>
        <taxon>Ktedonobacteria</taxon>
        <taxon>Ktedonobacterales</taxon>
        <taxon>Reticulibacteraceae</taxon>
        <taxon>Reticulibacter</taxon>
    </lineage>
</organism>
<dbReference type="Gene3D" id="3.30.360.10">
    <property type="entry name" value="Dihydrodipicolinate Reductase, domain 2"/>
    <property type="match status" value="1"/>
</dbReference>
<feature type="domain" description="GFO/IDH/MocA-like oxidoreductase" evidence="2">
    <location>
        <begin position="134"/>
        <end position="243"/>
    </location>
</feature>
<dbReference type="AlphaFoldDB" id="A0A8J3IR31"/>
<evidence type="ECO:0000313" key="3">
    <source>
        <dbReference type="EMBL" id="GHO96409.1"/>
    </source>
</evidence>
<dbReference type="InterPro" id="IPR055170">
    <property type="entry name" value="GFO_IDH_MocA-like_dom"/>
</dbReference>
<protein>
    <submittedName>
        <fullName evidence="3">Oxidoreductase</fullName>
    </submittedName>
</protein>
<proteinExistence type="predicted"/>
<dbReference type="GO" id="GO:0000166">
    <property type="term" value="F:nucleotide binding"/>
    <property type="evidence" value="ECO:0007669"/>
    <property type="project" value="InterPro"/>
</dbReference>
<dbReference type="Gene3D" id="3.40.50.720">
    <property type="entry name" value="NAD(P)-binding Rossmann-like Domain"/>
    <property type="match status" value="1"/>
</dbReference>
<dbReference type="PANTHER" id="PTHR43377">
    <property type="entry name" value="BILIVERDIN REDUCTASE A"/>
    <property type="match status" value="1"/>
</dbReference>
<dbReference type="Pfam" id="PF01408">
    <property type="entry name" value="GFO_IDH_MocA"/>
    <property type="match status" value="1"/>
</dbReference>
<keyword evidence="4" id="KW-1185">Reference proteome</keyword>
<gene>
    <name evidence="3" type="ORF">KSF_064570</name>
</gene>
<feature type="domain" description="Gfo/Idh/MocA-like oxidoreductase N-terminal" evidence="1">
    <location>
        <begin position="2"/>
        <end position="123"/>
    </location>
</feature>
<name>A0A8J3IR31_9CHLR</name>